<dbReference type="EMBL" id="JBHTOH010000014">
    <property type="protein sequence ID" value="MFD1410372.1"/>
    <property type="molecule type" value="Genomic_DNA"/>
</dbReference>
<keyword evidence="2 6" id="KW-0240">DNA-directed RNA polymerase</keyword>
<evidence type="ECO:0000256" key="5">
    <source>
        <dbReference type="ARBA" id="ARBA00023163"/>
    </source>
</evidence>
<feature type="compositionally biased region" description="Acidic residues" evidence="7">
    <location>
        <begin position="117"/>
        <end position="153"/>
    </location>
</feature>
<evidence type="ECO:0000256" key="4">
    <source>
        <dbReference type="ARBA" id="ARBA00022695"/>
    </source>
</evidence>
<dbReference type="NCBIfam" id="TIGR04567">
    <property type="entry name" value="RNAP_delt_lowGC"/>
    <property type="match status" value="1"/>
</dbReference>
<evidence type="ECO:0000256" key="3">
    <source>
        <dbReference type="ARBA" id="ARBA00022679"/>
    </source>
</evidence>
<evidence type="ECO:0000256" key="7">
    <source>
        <dbReference type="SAM" id="MobiDB-lite"/>
    </source>
</evidence>
<dbReference type="InterPro" id="IPR029757">
    <property type="entry name" value="RpoE"/>
</dbReference>
<comment type="caution">
    <text evidence="9">The sequence shown here is derived from an EMBL/GenBank/DDBJ whole genome shotgun (WGS) entry which is preliminary data.</text>
</comment>
<dbReference type="PROSITE" id="PS51913">
    <property type="entry name" value="HTH_HARE"/>
    <property type="match status" value="1"/>
</dbReference>
<dbReference type="Pfam" id="PF05066">
    <property type="entry name" value="HARE-HTH"/>
    <property type="match status" value="1"/>
</dbReference>
<keyword evidence="3 6" id="KW-0808">Transferase</keyword>
<dbReference type="RefSeq" id="WP_125646641.1">
    <property type="nucleotide sequence ID" value="NZ_JBHTOH010000014.1"/>
</dbReference>
<feature type="compositionally biased region" description="Acidic residues" evidence="7">
    <location>
        <begin position="171"/>
        <end position="185"/>
    </location>
</feature>
<proteinExistence type="inferred from homology"/>
<keyword evidence="5 6" id="KW-0804">Transcription</keyword>
<comment type="function">
    <text evidence="6">Participates in both the initiation and recycling phases of transcription. In the presence of the delta subunit, RNAP displays an increased specificity of transcription, a decreased affinity for nucleic acids, and an increased efficiency of RNA synthesis because of enhanced recycling.</text>
</comment>
<dbReference type="GO" id="GO:0000428">
    <property type="term" value="C:DNA-directed RNA polymerase complex"/>
    <property type="evidence" value="ECO:0007669"/>
    <property type="project" value="UniProtKB-KW"/>
</dbReference>
<name>A0ABW4BN81_9LACO</name>
<evidence type="ECO:0000259" key="8">
    <source>
        <dbReference type="PROSITE" id="PS51913"/>
    </source>
</evidence>
<evidence type="ECO:0000313" key="9">
    <source>
        <dbReference type="EMBL" id="MFD1410372.1"/>
    </source>
</evidence>
<organism evidence="9 10">
    <name type="scientific">Lapidilactobacillus gannanensis</name>
    <dbReference type="NCBI Taxonomy" id="2486002"/>
    <lineage>
        <taxon>Bacteria</taxon>
        <taxon>Bacillati</taxon>
        <taxon>Bacillota</taxon>
        <taxon>Bacilli</taxon>
        <taxon>Lactobacillales</taxon>
        <taxon>Lactobacillaceae</taxon>
        <taxon>Lapidilactobacillus</taxon>
    </lineage>
</organism>
<feature type="region of interest" description="Disordered" evidence="7">
    <location>
        <begin position="117"/>
        <end position="233"/>
    </location>
</feature>
<feature type="domain" description="HTH HARE-type" evidence="8">
    <location>
        <begin position="14"/>
        <end position="81"/>
    </location>
</feature>
<sequence>MELDVFAGQKKSELSMIEVAHAILEVRGEAMPFADLVNELQSYLGASDTEIRSRLGQFYTDLNMDGSFISLGENVWGLREWYSYESIDEEVNHPEDDEERPRKKRRRKVNAFLADVSDDDDVIDYNDDDPEDNDDADDDEDVEPTDDDEDDDETTTKSNDFKNNLNHLDEPSDDDEDDNELDDGIEGQLSEFNDDELVDNTDADFSSDDDEDQDDDDDEDDSDSESDDDSANK</sequence>
<feature type="compositionally biased region" description="Acidic residues" evidence="7">
    <location>
        <begin position="192"/>
        <end position="233"/>
    </location>
</feature>
<evidence type="ECO:0000256" key="6">
    <source>
        <dbReference type="HAMAP-Rule" id="MF_00357"/>
    </source>
</evidence>
<evidence type="ECO:0000256" key="1">
    <source>
        <dbReference type="ARBA" id="ARBA00009828"/>
    </source>
</evidence>
<evidence type="ECO:0000313" key="10">
    <source>
        <dbReference type="Proteomes" id="UP001597191"/>
    </source>
</evidence>
<dbReference type="InterPro" id="IPR007759">
    <property type="entry name" value="Asxl_HARE-HTH"/>
</dbReference>
<evidence type="ECO:0000256" key="2">
    <source>
        <dbReference type="ARBA" id="ARBA00022478"/>
    </source>
</evidence>
<dbReference type="Gene3D" id="1.10.10.1250">
    <property type="entry name" value="RNA polymerase, subunit delta, N-terminal domain"/>
    <property type="match status" value="1"/>
</dbReference>
<keyword evidence="4 6" id="KW-0548">Nucleotidyltransferase</keyword>
<comment type="subunit">
    <text evidence="6">RNAP is composed of a core of 2 alpha, a beta and a beta' subunits. The core is associated with a delta subunit and one of several sigma factors.</text>
</comment>
<protein>
    <recommendedName>
        <fullName evidence="6">Probable DNA-directed RNA polymerase subunit delta</fullName>
    </recommendedName>
    <alternativeName>
        <fullName evidence="6">RNAP delta factor</fullName>
    </alternativeName>
</protein>
<dbReference type="HAMAP" id="MF_00357">
    <property type="entry name" value="RNApol_bact_RpoE"/>
    <property type="match status" value="1"/>
</dbReference>
<keyword evidence="10" id="KW-1185">Reference proteome</keyword>
<accession>A0ABW4BN81</accession>
<reference evidence="10" key="1">
    <citation type="journal article" date="2019" name="Int. J. Syst. Evol. Microbiol.">
        <title>The Global Catalogue of Microorganisms (GCM) 10K type strain sequencing project: providing services to taxonomists for standard genome sequencing and annotation.</title>
        <authorList>
            <consortium name="The Broad Institute Genomics Platform"/>
            <consortium name="The Broad Institute Genome Sequencing Center for Infectious Disease"/>
            <person name="Wu L."/>
            <person name="Ma J."/>
        </authorList>
    </citation>
    <scope>NUCLEOTIDE SEQUENCE [LARGE SCALE GENOMIC DNA]</scope>
    <source>
        <strain evidence="10">CCM 8937</strain>
    </source>
</reference>
<feature type="compositionally biased region" description="Polar residues" evidence="7">
    <location>
        <begin position="156"/>
        <end position="166"/>
    </location>
</feature>
<gene>
    <name evidence="6 9" type="primary">rpoE</name>
    <name evidence="9" type="ORF">ACFQ4R_01875</name>
</gene>
<dbReference type="Proteomes" id="UP001597191">
    <property type="component" value="Unassembled WGS sequence"/>
</dbReference>
<dbReference type="GO" id="GO:0003899">
    <property type="term" value="F:DNA-directed RNA polymerase activity"/>
    <property type="evidence" value="ECO:0007669"/>
    <property type="project" value="UniProtKB-EC"/>
</dbReference>
<comment type="similarity">
    <text evidence="1 6">Belongs to the RpoE family.</text>
</comment>
<dbReference type="InterPro" id="IPR038087">
    <property type="entry name" value="RNAP_delta_N_dom_sf"/>
</dbReference>